<evidence type="ECO:0000313" key="3">
    <source>
        <dbReference type="Proteomes" id="UP000663866"/>
    </source>
</evidence>
<sequence>PTPIRTTSSKRSTSPSQAENYQGSVPYLKRSQTKIRAPSADHTNSARPPAVNEDKIDGK</sequence>
<dbReference type="Proteomes" id="UP000663866">
    <property type="component" value="Unassembled WGS sequence"/>
</dbReference>
<feature type="non-terminal residue" evidence="2">
    <location>
        <position position="1"/>
    </location>
</feature>
<comment type="caution">
    <text evidence="2">The sequence shown here is derived from an EMBL/GenBank/DDBJ whole genome shotgun (WGS) entry which is preliminary data.</text>
</comment>
<dbReference type="AlphaFoldDB" id="A0A821F0K3"/>
<gene>
    <name evidence="2" type="ORF">OVN521_LOCUS46668</name>
</gene>
<reference evidence="2" key="1">
    <citation type="submission" date="2021-02" db="EMBL/GenBank/DDBJ databases">
        <authorList>
            <person name="Nowell W R."/>
        </authorList>
    </citation>
    <scope>NUCLEOTIDE SEQUENCE</scope>
</reference>
<feature type="compositionally biased region" description="Low complexity" evidence="1">
    <location>
        <begin position="1"/>
        <end position="16"/>
    </location>
</feature>
<evidence type="ECO:0000313" key="2">
    <source>
        <dbReference type="EMBL" id="CAF4645834.1"/>
    </source>
</evidence>
<proteinExistence type="predicted"/>
<protein>
    <submittedName>
        <fullName evidence="2">Uncharacterized protein</fullName>
    </submittedName>
</protein>
<dbReference type="EMBL" id="CAJOBG010085166">
    <property type="protein sequence ID" value="CAF4645834.1"/>
    <property type="molecule type" value="Genomic_DNA"/>
</dbReference>
<evidence type="ECO:0000256" key="1">
    <source>
        <dbReference type="SAM" id="MobiDB-lite"/>
    </source>
</evidence>
<name>A0A821F0K3_9BILA</name>
<accession>A0A821F0K3</accession>
<keyword evidence="3" id="KW-1185">Reference proteome</keyword>
<feature type="region of interest" description="Disordered" evidence="1">
    <location>
        <begin position="1"/>
        <end position="59"/>
    </location>
</feature>
<organism evidence="2 3">
    <name type="scientific">Rotaria magnacalcarata</name>
    <dbReference type="NCBI Taxonomy" id="392030"/>
    <lineage>
        <taxon>Eukaryota</taxon>
        <taxon>Metazoa</taxon>
        <taxon>Spiralia</taxon>
        <taxon>Gnathifera</taxon>
        <taxon>Rotifera</taxon>
        <taxon>Eurotatoria</taxon>
        <taxon>Bdelloidea</taxon>
        <taxon>Philodinida</taxon>
        <taxon>Philodinidae</taxon>
        <taxon>Rotaria</taxon>
    </lineage>
</organism>